<accession>A0ACB7XNM4</accession>
<dbReference type="Proteomes" id="UP000828048">
    <property type="component" value="Chromosome 1"/>
</dbReference>
<reference evidence="1 2" key="1">
    <citation type="journal article" date="2021" name="Hortic Res">
        <title>High-quality reference genome and annotation aids understanding of berry development for evergreen blueberry (Vaccinium darrowii).</title>
        <authorList>
            <person name="Yu J."/>
            <person name="Hulse-Kemp A.M."/>
            <person name="Babiker E."/>
            <person name="Staton M."/>
        </authorList>
    </citation>
    <scope>NUCLEOTIDE SEQUENCE [LARGE SCALE GENOMIC DNA]</scope>
    <source>
        <strain evidence="2">cv. NJ 8807/NJ 8810</strain>
        <tissue evidence="1">Young leaf</tissue>
    </source>
</reference>
<evidence type="ECO:0000313" key="2">
    <source>
        <dbReference type="Proteomes" id="UP000828048"/>
    </source>
</evidence>
<evidence type="ECO:0000313" key="1">
    <source>
        <dbReference type="EMBL" id="KAH7842073.1"/>
    </source>
</evidence>
<dbReference type="EMBL" id="CM037151">
    <property type="protein sequence ID" value="KAH7842073.1"/>
    <property type="molecule type" value="Genomic_DNA"/>
</dbReference>
<gene>
    <name evidence="1" type="ORF">Vadar_001174</name>
</gene>
<keyword evidence="2" id="KW-1185">Reference proteome</keyword>
<protein>
    <submittedName>
        <fullName evidence="1">Uncharacterized protein</fullName>
    </submittedName>
</protein>
<organism evidence="1 2">
    <name type="scientific">Vaccinium darrowii</name>
    <dbReference type="NCBI Taxonomy" id="229202"/>
    <lineage>
        <taxon>Eukaryota</taxon>
        <taxon>Viridiplantae</taxon>
        <taxon>Streptophyta</taxon>
        <taxon>Embryophyta</taxon>
        <taxon>Tracheophyta</taxon>
        <taxon>Spermatophyta</taxon>
        <taxon>Magnoliopsida</taxon>
        <taxon>eudicotyledons</taxon>
        <taxon>Gunneridae</taxon>
        <taxon>Pentapetalae</taxon>
        <taxon>asterids</taxon>
        <taxon>Ericales</taxon>
        <taxon>Ericaceae</taxon>
        <taxon>Vaccinioideae</taxon>
        <taxon>Vaccinieae</taxon>
        <taxon>Vaccinium</taxon>
    </lineage>
</organism>
<sequence>MEDLPLHRIQISGPTLSSLLQRFSSSPGDINGLLFGHITHSTPSTFSDDTRTATSLSPPSSPTLVATITSFFSCPSPSTFYSSTGQITPPSLSSLLPPSSSLLGWFSARRKTPLRPSLRESSVTSSLSSTTHLSVPIINDNLCLTLPPSIFLLLTTPFPDQTTHTHEYRAYQFRLSSDSFEPKTLDVVNLGPGFRSHYDSFCPNNSSFPMLPCASGSEVGESLATLRRVSKDQKELDTCAEGFDVGRLSRLGFGAGKSQHEAEVQGCWLGIEGCYLAMFFFRLI</sequence>
<comment type="caution">
    <text evidence="1">The sequence shown here is derived from an EMBL/GenBank/DDBJ whole genome shotgun (WGS) entry which is preliminary data.</text>
</comment>
<proteinExistence type="predicted"/>
<name>A0ACB7XNM4_9ERIC</name>